<comment type="caution">
    <text evidence="1">The sequence shown here is derived from an EMBL/GenBank/DDBJ whole genome shotgun (WGS) entry which is preliminary data.</text>
</comment>
<feature type="non-terminal residue" evidence="1">
    <location>
        <position position="349"/>
    </location>
</feature>
<dbReference type="EMBL" id="JAWDJW010000973">
    <property type="protein sequence ID" value="KAK3079694.1"/>
    <property type="molecule type" value="Genomic_DNA"/>
</dbReference>
<reference evidence="1" key="1">
    <citation type="submission" date="2024-09" db="EMBL/GenBank/DDBJ databases">
        <title>Black Yeasts Isolated from many extreme environments.</title>
        <authorList>
            <person name="Coleine C."/>
            <person name="Stajich J.E."/>
            <person name="Selbmann L."/>
        </authorList>
    </citation>
    <scope>NUCLEOTIDE SEQUENCE</scope>
    <source>
        <strain evidence="1">CCFEE 5737</strain>
    </source>
</reference>
<dbReference type="Proteomes" id="UP001186974">
    <property type="component" value="Unassembled WGS sequence"/>
</dbReference>
<evidence type="ECO:0000313" key="2">
    <source>
        <dbReference type="Proteomes" id="UP001186974"/>
    </source>
</evidence>
<accession>A0ACC3DSE8</accession>
<name>A0ACC3DSE8_9PEZI</name>
<proteinExistence type="predicted"/>
<sequence>MNRNTQPPTGGYYPPQNQQPSNAMSGALPSEGQYPPPPVNHQVTADAGISDAPPAYNPADYAGHSASEKHDYPAGQQHTHPTGGEGSGPALPPRRHRDYKDDDPSNPVHYTRDPHKLIAYLVPFPKPQLKGIPPENIPDRFLIYTPPPPPLSKPAEGEKENRIHKLQRKWQEEVREAKTSTAKTASWKGVKSKATKGISWAMSQTASSNLEFLNRIGATSDDDNHNNNNNRKPATSSGKMGSHSDDEVEEDSTTKKTVGLSEMIMVHPHSIPGTEDQIREEFVNSMLRSKSKAQKDAIVATGLLPVGFAIDILLTFVWPFGGLAEIDAVWMASSIRGAKTARSTTKRLT</sequence>
<gene>
    <name evidence="1" type="ORF">LTS18_004115</name>
</gene>
<protein>
    <submittedName>
        <fullName evidence="1">Uncharacterized protein</fullName>
    </submittedName>
</protein>
<keyword evidence="2" id="KW-1185">Reference proteome</keyword>
<organism evidence="1 2">
    <name type="scientific">Coniosporium uncinatum</name>
    <dbReference type="NCBI Taxonomy" id="93489"/>
    <lineage>
        <taxon>Eukaryota</taxon>
        <taxon>Fungi</taxon>
        <taxon>Dikarya</taxon>
        <taxon>Ascomycota</taxon>
        <taxon>Pezizomycotina</taxon>
        <taxon>Dothideomycetes</taxon>
        <taxon>Dothideomycetes incertae sedis</taxon>
        <taxon>Coniosporium</taxon>
    </lineage>
</organism>
<evidence type="ECO:0000313" key="1">
    <source>
        <dbReference type="EMBL" id="KAK3079694.1"/>
    </source>
</evidence>